<dbReference type="InterPro" id="IPR012910">
    <property type="entry name" value="Plug_dom"/>
</dbReference>
<feature type="signal peptide" evidence="12">
    <location>
        <begin position="1"/>
        <end position="20"/>
    </location>
</feature>
<dbReference type="PROSITE" id="PS52016">
    <property type="entry name" value="TONB_DEPENDENT_REC_3"/>
    <property type="match status" value="1"/>
</dbReference>
<comment type="caution">
    <text evidence="15">The sequence shown here is derived from an EMBL/GenBank/DDBJ whole genome shotgun (WGS) entry which is preliminary data.</text>
</comment>
<keyword evidence="16" id="KW-1185">Reference proteome</keyword>
<evidence type="ECO:0000259" key="13">
    <source>
        <dbReference type="Pfam" id="PF00593"/>
    </source>
</evidence>
<feature type="domain" description="TonB-dependent receptor-like beta-barrel" evidence="13">
    <location>
        <begin position="232"/>
        <end position="645"/>
    </location>
</feature>
<sequence>MKSMTAGLLCISLTPSLLLADSNETLETTTITATSQNIVSNKEEAIRRISLTPGGASIVTSENWTDPFVNYEEIFQFEPGVYARSSVNTHDSRISIRGSGLQRVYGARGISMLINGMPANNADGSFDFRLVDPLSIDYIEVYRGANGLPYGGAQLGGAIDVIQKTGISAPGTNLTLQYGSFDSYSAALQYGGSEGDWDWFASYSYNETDGYIPHSGNQAHYISANLGYTWSDIAQTRFYFNFNDTDADLSGPLTKQQFEDDPRQQVKFGAEDYDVSTYRFGQNTSWLTQNGRWNFSANYQYVDFDHLNVLAGSIFPGFPSIDNHSDFDSDQFSVNLRGHENYTLFGLDHIVRTNLDFVYGESEISGSNGFAGIVNDRLETARNVNLYLENQTMLYDAHSIIYGVGYADSYRESEFRANDTTPVPNPYQDTQNGVTWRAGYLFEQSERTQVYANISRSFEAAPFSEVTADGISNPQLATTYEIGSRFGHKWFQGELTFYLADIQDEFIYEESVPGSGVYDKLTNADTIHQGIEFAAQVDVRQAFGLNLQQAITWDLAYQLNDFTFNEGPADGNHMPTVPENVISSMLTLAGQDQNWRTSLSVDWIPNDIYASNDNKLAADGYAIFDLYGEYSFTDKLTVYAGVDNLFDEDYAATVITAQNSATDPAYISPGSGRAAYIGATYSW</sequence>
<keyword evidence="5 12" id="KW-0732">Signal</keyword>
<dbReference type="CDD" id="cd01347">
    <property type="entry name" value="ligand_gated_channel"/>
    <property type="match status" value="1"/>
</dbReference>
<keyword evidence="9 10" id="KW-0998">Cell outer membrane</keyword>
<keyword evidence="3 10" id="KW-1134">Transmembrane beta strand</keyword>
<dbReference type="InterPro" id="IPR037066">
    <property type="entry name" value="Plug_dom_sf"/>
</dbReference>
<keyword evidence="2 10" id="KW-0813">Transport</keyword>
<evidence type="ECO:0000256" key="9">
    <source>
        <dbReference type="ARBA" id="ARBA00023237"/>
    </source>
</evidence>
<keyword evidence="8 15" id="KW-0675">Receptor</keyword>
<proteinExistence type="inferred from homology"/>
<comment type="similarity">
    <text evidence="10 11">Belongs to the TonB-dependent receptor family.</text>
</comment>
<feature type="chain" id="PRO_5045300723" evidence="12">
    <location>
        <begin position="21"/>
        <end position="683"/>
    </location>
</feature>
<dbReference type="SUPFAM" id="SSF56935">
    <property type="entry name" value="Porins"/>
    <property type="match status" value="1"/>
</dbReference>
<evidence type="ECO:0000256" key="7">
    <source>
        <dbReference type="ARBA" id="ARBA00023136"/>
    </source>
</evidence>
<keyword evidence="6 11" id="KW-0798">TonB box</keyword>
<evidence type="ECO:0000256" key="10">
    <source>
        <dbReference type="PROSITE-ProRule" id="PRU01360"/>
    </source>
</evidence>
<dbReference type="RefSeq" id="WP_377093474.1">
    <property type="nucleotide sequence ID" value="NZ_JBHSJM010000001.1"/>
</dbReference>
<evidence type="ECO:0000256" key="12">
    <source>
        <dbReference type="SAM" id="SignalP"/>
    </source>
</evidence>
<organism evidence="15 16">
    <name type="scientific">Rubritalea spongiae</name>
    <dbReference type="NCBI Taxonomy" id="430797"/>
    <lineage>
        <taxon>Bacteria</taxon>
        <taxon>Pseudomonadati</taxon>
        <taxon>Verrucomicrobiota</taxon>
        <taxon>Verrucomicrobiia</taxon>
        <taxon>Verrucomicrobiales</taxon>
        <taxon>Rubritaleaceae</taxon>
        <taxon>Rubritalea</taxon>
    </lineage>
</organism>
<feature type="domain" description="TonB-dependent receptor plug" evidence="14">
    <location>
        <begin position="52"/>
        <end position="158"/>
    </location>
</feature>
<dbReference type="Gene3D" id="2.40.170.20">
    <property type="entry name" value="TonB-dependent receptor, beta-barrel domain"/>
    <property type="match status" value="1"/>
</dbReference>
<reference evidence="16" key="1">
    <citation type="journal article" date="2019" name="Int. J. Syst. Evol. Microbiol.">
        <title>The Global Catalogue of Microorganisms (GCM) 10K type strain sequencing project: providing services to taxonomists for standard genome sequencing and annotation.</title>
        <authorList>
            <consortium name="The Broad Institute Genomics Platform"/>
            <consortium name="The Broad Institute Genome Sequencing Center for Infectious Disease"/>
            <person name="Wu L."/>
            <person name="Ma J."/>
        </authorList>
    </citation>
    <scope>NUCLEOTIDE SEQUENCE [LARGE SCALE GENOMIC DNA]</scope>
    <source>
        <strain evidence="16">JCM 16545</strain>
    </source>
</reference>
<dbReference type="InterPro" id="IPR036942">
    <property type="entry name" value="Beta-barrel_TonB_sf"/>
</dbReference>
<evidence type="ECO:0000313" key="16">
    <source>
        <dbReference type="Proteomes" id="UP001597297"/>
    </source>
</evidence>
<evidence type="ECO:0000256" key="1">
    <source>
        <dbReference type="ARBA" id="ARBA00004571"/>
    </source>
</evidence>
<evidence type="ECO:0000256" key="8">
    <source>
        <dbReference type="ARBA" id="ARBA00023170"/>
    </source>
</evidence>
<dbReference type="Gene3D" id="2.170.130.10">
    <property type="entry name" value="TonB-dependent receptor, plug domain"/>
    <property type="match status" value="1"/>
</dbReference>
<dbReference type="InterPro" id="IPR000531">
    <property type="entry name" value="Beta-barrel_TonB"/>
</dbReference>
<keyword evidence="7 10" id="KW-0472">Membrane</keyword>
<dbReference type="InterPro" id="IPR039426">
    <property type="entry name" value="TonB-dep_rcpt-like"/>
</dbReference>
<gene>
    <name evidence="15" type="ORF">ACFSQZ_13665</name>
</gene>
<dbReference type="Pfam" id="PF00593">
    <property type="entry name" value="TonB_dep_Rec_b-barrel"/>
    <property type="match status" value="1"/>
</dbReference>
<evidence type="ECO:0000313" key="15">
    <source>
        <dbReference type="EMBL" id="MFD2277520.1"/>
    </source>
</evidence>
<name>A0ABW5E7W7_9BACT</name>
<dbReference type="Proteomes" id="UP001597297">
    <property type="component" value="Unassembled WGS sequence"/>
</dbReference>
<evidence type="ECO:0000256" key="3">
    <source>
        <dbReference type="ARBA" id="ARBA00022452"/>
    </source>
</evidence>
<evidence type="ECO:0000256" key="4">
    <source>
        <dbReference type="ARBA" id="ARBA00022692"/>
    </source>
</evidence>
<dbReference type="Pfam" id="PF07715">
    <property type="entry name" value="Plug"/>
    <property type="match status" value="1"/>
</dbReference>
<dbReference type="PANTHER" id="PTHR30069:SF29">
    <property type="entry name" value="HEMOGLOBIN AND HEMOGLOBIN-HAPTOGLOBIN-BINDING PROTEIN 1-RELATED"/>
    <property type="match status" value="1"/>
</dbReference>
<accession>A0ABW5E7W7</accession>
<evidence type="ECO:0000256" key="5">
    <source>
        <dbReference type="ARBA" id="ARBA00022729"/>
    </source>
</evidence>
<protein>
    <submittedName>
        <fullName evidence="15">TonB-dependent receptor family protein</fullName>
    </submittedName>
</protein>
<dbReference type="EMBL" id="JBHUJC010000042">
    <property type="protein sequence ID" value="MFD2277520.1"/>
    <property type="molecule type" value="Genomic_DNA"/>
</dbReference>
<keyword evidence="4 10" id="KW-0812">Transmembrane</keyword>
<evidence type="ECO:0000256" key="2">
    <source>
        <dbReference type="ARBA" id="ARBA00022448"/>
    </source>
</evidence>
<evidence type="ECO:0000256" key="6">
    <source>
        <dbReference type="ARBA" id="ARBA00023077"/>
    </source>
</evidence>
<evidence type="ECO:0000259" key="14">
    <source>
        <dbReference type="Pfam" id="PF07715"/>
    </source>
</evidence>
<comment type="subcellular location">
    <subcellularLocation>
        <location evidence="1 10">Cell outer membrane</location>
        <topology evidence="1 10">Multi-pass membrane protein</topology>
    </subcellularLocation>
</comment>
<evidence type="ECO:0000256" key="11">
    <source>
        <dbReference type="RuleBase" id="RU003357"/>
    </source>
</evidence>
<dbReference type="PANTHER" id="PTHR30069">
    <property type="entry name" value="TONB-DEPENDENT OUTER MEMBRANE RECEPTOR"/>
    <property type="match status" value="1"/>
</dbReference>